<evidence type="ECO:0000256" key="5">
    <source>
        <dbReference type="ARBA" id="ARBA00022692"/>
    </source>
</evidence>
<organism evidence="19 20">
    <name type="scientific">Cetraspora pellucida</name>
    <dbReference type="NCBI Taxonomy" id="1433469"/>
    <lineage>
        <taxon>Eukaryota</taxon>
        <taxon>Fungi</taxon>
        <taxon>Fungi incertae sedis</taxon>
        <taxon>Mucoromycota</taxon>
        <taxon>Glomeromycotina</taxon>
        <taxon>Glomeromycetes</taxon>
        <taxon>Diversisporales</taxon>
        <taxon>Gigasporaceae</taxon>
        <taxon>Cetraspora</taxon>
    </lineage>
</organism>
<dbReference type="SFLD" id="SFLDF00027">
    <property type="entry name" value="p-type_atpase"/>
    <property type="match status" value="1"/>
</dbReference>
<keyword evidence="20" id="KW-1185">Reference proteome</keyword>
<proteinExistence type="predicted"/>
<keyword evidence="7" id="KW-0547">Nucleotide-binding</keyword>
<dbReference type="EMBL" id="CAJVQA010002073">
    <property type="protein sequence ID" value="CAG8535786.1"/>
    <property type="molecule type" value="Genomic_DNA"/>
</dbReference>
<dbReference type="SFLD" id="SFLDS00003">
    <property type="entry name" value="Haloacid_Dehalogenase"/>
    <property type="match status" value="1"/>
</dbReference>
<reference evidence="19" key="1">
    <citation type="submission" date="2021-06" db="EMBL/GenBank/DDBJ databases">
        <authorList>
            <person name="Kallberg Y."/>
            <person name="Tangrot J."/>
            <person name="Rosling A."/>
        </authorList>
    </citation>
    <scope>NUCLEOTIDE SEQUENCE</scope>
    <source>
        <strain evidence="19">FL966</strain>
    </source>
</reference>
<evidence type="ECO:0000256" key="9">
    <source>
        <dbReference type="ARBA" id="ARBA00022840"/>
    </source>
</evidence>
<dbReference type="CDD" id="cd02081">
    <property type="entry name" value="P-type_ATPase_Ca_PMCA-like"/>
    <property type="match status" value="1"/>
</dbReference>
<dbReference type="SUPFAM" id="SSF81665">
    <property type="entry name" value="Calcium ATPase, transmembrane domain M"/>
    <property type="match status" value="1"/>
</dbReference>
<dbReference type="PANTHER" id="PTHR24093:SF369">
    <property type="entry name" value="CALCIUM-TRANSPORTING ATPASE"/>
    <property type="match status" value="1"/>
</dbReference>
<evidence type="ECO:0000256" key="11">
    <source>
        <dbReference type="ARBA" id="ARBA00022967"/>
    </source>
</evidence>
<dbReference type="Proteomes" id="UP000789759">
    <property type="component" value="Unassembled WGS sequence"/>
</dbReference>
<keyword evidence="9" id="KW-0067">ATP-binding</keyword>
<evidence type="ECO:0000313" key="19">
    <source>
        <dbReference type="EMBL" id="CAG8535786.1"/>
    </source>
</evidence>
<dbReference type="GO" id="GO:0005524">
    <property type="term" value="F:ATP binding"/>
    <property type="evidence" value="ECO:0007669"/>
    <property type="project" value="UniProtKB-KW"/>
</dbReference>
<feature type="compositionally biased region" description="Basic residues" evidence="16">
    <location>
        <begin position="1"/>
        <end position="93"/>
    </location>
</feature>
<sequence>HPTTSHRHTTTGKHPTTSHRHTTTGKHPTTSHRHTTTGKHPTTSHRHTTTGKHPTTSHRHTTTGKHTSHTTKKVTTKHTTGKHTSHTTRKVTTKHTTTAKVSHEKECDDFYFQHHPRYTVVNGHSIKVDVSLKVKEDFYNHYHSFEKQKEQEDYYFKYHSKYTVVNGHTVKVQVSEKEKQAFYFKYNKVADQEKECEDFYYKHHPKYTVINGKTVKNEVSKSDKDNFYSKYYKKYTQDEECDTFYYKHHPKYTVANGKTVESNVSQKDKEYFYNKYYKQYTHDEECDTFYYKHHPKYTVVNGKTVESNVSQKEKEDYYNKYYEKDIEEECDNFYYKHHPKYKVVKTHSTTYSVANVVSQGDKKAFYDKYRTCTKVPTETSPEEEEEEKSKHKVHKYKKPTEEEETESKPTATCTKKPAETEPPTTTCTHGNEVCTTCKPVPATCTKKPEEVVEHESQKKYHKKHYHKKHHHHYNKKVVEEKPCTTTKKPVVTTCTKKPVEEEVEKKPCTTKKPVAVTCTKKPVEEKVEKKPCTTKKPVAVTCTKKPVEEEVEKKPCTTKKPVAVTCTKKPVEEEVEKKPCTTTKKPVVTTCTKKPVEVEEHESHKKHYHKKHYHKKHYKKHHYKKVVEKKPVEIEEKKPCTTTKKPVVTTCTKKPIEVVVEKKPCTTKKPAVVTCTKKPVEKEVEKKPCTTKKPVEIVVEKKPCTTKKPVAVTCTKKPEEIKYKKVPHYTTIESFEVEKYTTCVPKVVVKTVPHYEVKKYYVKESYKFNVEQLQKLIDPKNLELLRDYGGPDKILEGLKVNREYGLSSDEGIDSSSKVQSPFQERRKHFGKNVLPKIDQQSFLSLVWDAYCDRTLILLSVAALVSLALGINEDLSNQSDEPRLGWIEGKRMFFVTLDFILDAIYLYTEKQFRKLNDKKDDRNIKLIRDGKEQQISVFEVNVGDIMILEPGDIVAVDGIYLSGHNLTCDESSATGESKAIKKGDNDPFILSGAKITEGVGRIVVIAVGIHSYFGKTMMALRHDESEETPLQIKLNILAEQIAKLGIAIATLILKYFINAAISGQFPQLQEIMVAMTAIIVQTITIIVVAVPEGLPMAVTLSLAYATTKMLKDNNLVRILAACETMGNATAVCSDKTGTLTQNKMTVVKGFLGQEKFEDYDEIQQWKNRINQNTYDIITQGIIVNSTAFEDKDEKGQLNFVGSKTECALLEFCKEFGLDYREIRIQIKKMKVYPFASERKSMTTIIKLPSTSTSYNKTSEQVGYRIYVKGASEIVFDGCTHYVDAEGQVQKLDDKSKQQFKNIISEYAGKALRTICMAYRDITTSELESISDENPPINDLICLGIVGIEDPLRPGVTESVKIFKKAGVSVRMITGDNLATAKAIGKNAGIYKNGIAITGPEFRKMEKKEQLSIIPRLEILARSSPMDKTIVVSLLKEEGEVVAVTGDGTNDGPALKLADVGFSMGIAGTEVAKEASSIILMDDNFNSIVKALRWGRAVNDSVRKFLQFQLTVNITAVIISFTSAVLSDDNESVLTAVQLLWVNLIMDTLAALALATEPPTDELLSRLPTIKSASLINYRMWKMIIGQAIFQVAVNLTLLYMGPAIFHLDVDNTQDETVFRTLIFNSFVFLQIFNEINCRRIDDNLNVFANIFSNHTFIIVQIFIVIGQFVIVQYGGVAFGTTKLAWYYWLVTVLIGSLSLPVGVIIRLFPNTCIPDQILNEYYRPKVTKEKMLWEQAIHDVRSELRVFGAIRKPHKPHKPPKLLQVVRDMHK</sequence>
<dbReference type="Pfam" id="PF00690">
    <property type="entry name" value="Cation_ATPase_N"/>
    <property type="match status" value="1"/>
</dbReference>
<dbReference type="SUPFAM" id="SSF56784">
    <property type="entry name" value="HAD-like"/>
    <property type="match status" value="1"/>
</dbReference>
<dbReference type="FunFam" id="3.40.1110.10:FF:000045">
    <property type="entry name" value="Calcium-transporting ATPase"/>
    <property type="match status" value="1"/>
</dbReference>
<dbReference type="Pfam" id="PF00689">
    <property type="entry name" value="Cation_ATPase_C"/>
    <property type="match status" value="1"/>
</dbReference>
<keyword evidence="8" id="KW-0106">Calcium</keyword>
<evidence type="ECO:0000256" key="3">
    <source>
        <dbReference type="ARBA" id="ARBA00022448"/>
    </source>
</evidence>
<dbReference type="InterPro" id="IPR023214">
    <property type="entry name" value="HAD_sf"/>
</dbReference>
<feature type="compositionally biased region" description="Basic residues" evidence="16">
    <location>
        <begin position="459"/>
        <end position="475"/>
    </location>
</feature>
<dbReference type="InterPro" id="IPR006408">
    <property type="entry name" value="P-type_ATPase_IIB"/>
</dbReference>
<evidence type="ECO:0000256" key="1">
    <source>
        <dbReference type="ARBA" id="ARBA00004127"/>
    </source>
</evidence>
<evidence type="ECO:0000256" key="6">
    <source>
        <dbReference type="ARBA" id="ARBA00022723"/>
    </source>
</evidence>
<name>A0A9N9APV4_9GLOM</name>
<dbReference type="GO" id="GO:0005388">
    <property type="term" value="F:P-type calcium transporter activity"/>
    <property type="evidence" value="ECO:0007669"/>
    <property type="project" value="UniProtKB-EC"/>
</dbReference>
<dbReference type="Gene3D" id="3.40.50.1000">
    <property type="entry name" value="HAD superfamily/HAD-like"/>
    <property type="match status" value="1"/>
</dbReference>
<gene>
    <name evidence="19" type="ORF">CPELLU_LOCUS4062</name>
</gene>
<evidence type="ECO:0000256" key="2">
    <source>
        <dbReference type="ARBA" id="ARBA00012790"/>
    </source>
</evidence>
<dbReference type="InterPro" id="IPR036412">
    <property type="entry name" value="HAD-like_sf"/>
</dbReference>
<feature type="transmembrane region" description="Helical" evidence="17">
    <location>
        <begin position="1684"/>
        <end position="1707"/>
    </location>
</feature>
<dbReference type="FunFam" id="2.70.150.10:FF:000028">
    <property type="entry name" value="Calcium-transporting ATPase"/>
    <property type="match status" value="1"/>
</dbReference>
<feature type="transmembrane region" description="Helical" evidence="17">
    <location>
        <begin position="1582"/>
        <end position="1604"/>
    </location>
</feature>
<dbReference type="Pfam" id="PF00122">
    <property type="entry name" value="E1-E2_ATPase"/>
    <property type="match status" value="1"/>
</dbReference>
<comment type="catalytic activity">
    <reaction evidence="15">
        <text>Ca(2+)(in) + ATP + H2O = Ca(2+)(out) + ADP + phosphate + H(+)</text>
        <dbReference type="Rhea" id="RHEA:18105"/>
        <dbReference type="ChEBI" id="CHEBI:15377"/>
        <dbReference type="ChEBI" id="CHEBI:15378"/>
        <dbReference type="ChEBI" id="CHEBI:29108"/>
        <dbReference type="ChEBI" id="CHEBI:30616"/>
        <dbReference type="ChEBI" id="CHEBI:43474"/>
        <dbReference type="ChEBI" id="CHEBI:456216"/>
        <dbReference type="EC" id="7.2.2.10"/>
    </reaction>
</comment>
<evidence type="ECO:0000256" key="15">
    <source>
        <dbReference type="ARBA" id="ARBA00048694"/>
    </source>
</evidence>
<dbReference type="PANTHER" id="PTHR24093">
    <property type="entry name" value="CATION TRANSPORTING ATPASE"/>
    <property type="match status" value="1"/>
</dbReference>
<evidence type="ECO:0000256" key="17">
    <source>
        <dbReference type="SAM" id="Phobius"/>
    </source>
</evidence>
<dbReference type="OrthoDB" id="3352408at2759"/>
<evidence type="ECO:0000256" key="14">
    <source>
        <dbReference type="ARBA" id="ARBA00023136"/>
    </source>
</evidence>
<feature type="region of interest" description="Disordered" evidence="16">
    <location>
        <begin position="455"/>
        <end position="476"/>
    </location>
</feature>
<dbReference type="Gene3D" id="2.70.150.10">
    <property type="entry name" value="Calcium-transporting ATPase, cytoplasmic transduction domain A"/>
    <property type="match status" value="1"/>
</dbReference>
<feature type="region of interest" description="Disordered" evidence="16">
    <location>
        <begin position="1"/>
        <end position="99"/>
    </location>
</feature>
<dbReference type="FunFam" id="1.20.1110.10:FF:000039">
    <property type="entry name" value="Calcium-transporting ATPase"/>
    <property type="match status" value="1"/>
</dbReference>
<feature type="transmembrane region" description="Helical" evidence="17">
    <location>
        <begin position="1503"/>
        <end position="1524"/>
    </location>
</feature>
<dbReference type="InterPro" id="IPR059000">
    <property type="entry name" value="ATPase_P-type_domA"/>
</dbReference>
<accession>A0A9N9APV4</accession>
<feature type="domain" description="Cation-transporting P-type ATPase N-terminal" evidence="18">
    <location>
        <begin position="778"/>
        <end position="870"/>
    </location>
</feature>
<keyword evidence="3" id="KW-0813">Transport</keyword>
<feature type="non-terminal residue" evidence="19">
    <location>
        <position position="1"/>
    </location>
</feature>
<dbReference type="SUPFAM" id="SSF81653">
    <property type="entry name" value="Calcium ATPase, transduction domain A"/>
    <property type="match status" value="1"/>
</dbReference>
<dbReference type="Gene3D" id="3.40.1110.10">
    <property type="entry name" value="Calcium-transporting ATPase, cytoplasmic domain N"/>
    <property type="match status" value="1"/>
</dbReference>
<comment type="subcellular location">
    <subcellularLocation>
        <location evidence="1">Endomembrane system</location>
        <topology evidence="1">Multi-pass membrane protein</topology>
    </subcellularLocation>
</comment>
<dbReference type="GO" id="GO:0016887">
    <property type="term" value="F:ATP hydrolysis activity"/>
    <property type="evidence" value="ECO:0007669"/>
    <property type="project" value="InterPro"/>
</dbReference>
<feature type="compositionally biased region" description="Basic residues" evidence="16">
    <location>
        <begin position="604"/>
        <end position="622"/>
    </location>
</feature>
<dbReference type="PRINTS" id="PR00120">
    <property type="entry name" value="HATPASE"/>
</dbReference>
<dbReference type="SUPFAM" id="SSF81660">
    <property type="entry name" value="Metal cation-transporting ATPase, ATP-binding domain N"/>
    <property type="match status" value="1"/>
</dbReference>
<dbReference type="EC" id="7.2.2.10" evidence="2"/>
<dbReference type="InterPro" id="IPR006068">
    <property type="entry name" value="ATPase_P-typ_cation-transptr_C"/>
</dbReference>
<keyword evidence="10" id="KW-0460">Magnesium</keyword>
<dbReference type="SFLD" id="SFLDG00002">
    <property type="entry name" value="C1.7:_P-type_atpase_like"/>
    <property type="match status" value="1"/>
</dbReference>
<keyword evidence="4" id="KW-0109">Calcium transport</keyword>
<dbReference type="GO" id="GO:0046872">
    <property type="term" value="F:metal ion binding"/>
    <property type="evidence" value="ECO:0007669"/>
    <property type="project" value="UniProtKB-KW"/>
</dbReference>
<dbReference type="Gene3D" id="1.20.1110.10">
    <property type="entry name" value="Calcium-transporting ATPase, transmembrane domain"/>
    <property type="match status" value="1"/>
</dbReference>
<feature type="transmembrane region" description="Helical" evidence="17">
    <location>
        <begin position="1655"/>
        <end position="1678"/>
    </location>
</feature>
<evidence type="ECO:0000256" key="7">
    <source>
        <dbReference type="ARBA" id="ARBA00022741"/>
    </source>
</evidence>
<dbReference type="PRINTS" id="PR00119">
    <property type="entry name" value="CATATPASE"/>
</dbReference>
<keyword evidence="14 17" id="KW-0472">Membrane</keyword>
<evidence type="ECO:0000256" key="16">
    <source>
        <dbReference type="SAM" id="MobiDB-lite"/>
    </source>
</evidence>
<keyword evidence="11" id="KW-1278">Translocase</keyword>
<dbReference type="InterPro" id="IPR001757">
    <property type="entry name" value="P_typ_ATPase"/>
</dbReference>
<keyword evidence="13" id="KW-0406">Ion transport</keyword>
<feature type="transmembrane region" description="Helical" evidence="17">
    <location>
        <begin position="1616"/>
        <end position="1634"/>
    </location>
</feature>
<feature type="region of interest" description="Disordered" evidence="16">
    <location>
        <begin position="376"/>
        <end position="425"/>
    </location>
</feature>
<dbReference type="GO" id="GO:0005886">
    <property type="term" value="C:plasma membrane"/>
    <property type="evidence" value="ECO:0007669"/>
    <property type="project" value="TreeGrafter"/>
</dbReference>
<keyword evidence="6" id="KW-0479">Metal-binding</keyword>
<protein>
    <recommendedName>
        <fullName evidence="2">P-type Ca(2+) transporter</fullName>
        <ecNumber evidence="2">7.2.2.10</ecNumber>
    </recommendedName>
</protein>
<dbReference type="InterPro" id="IPR023299">
    <property type="entry name" value="ATPase_P-typ_cyto_dom_N"/>
</dbReference>
<dbReference type="GO" id="GO:0006874">
    <property type="term" value="P:intracellular calcium ion homeostasis"/>
    <property type="evidence" value="ECO:0007669"/>
    <property type="project" value="TreeGrafter"/>
</dbReference>
<dbReference type="InterPro" id="IPR018303">
    <property type="entry name" value="ATPase_P-typ_P_site"/>
</dbReference>
<comment type="caution">
    <text evidence="19">The sequence shown here is derived from an EMBL/GenBank/DDBJ whole genome shotgun (WGS) entry which is preliminary data.</text>
</comment>
<dbReference type="Pfam" id="PF13246">
    <property type="entry name" value="Cation_ATPase"/>
    <property type="match status" value="1"/>
</dbReference>
<evidence type="ECO:0000256" key="12">
    <source>
        <dbReference type="ARBA" id="ARBA00022989"/>
    </source>
</evidence>
<feature type="compositionally biased region" description="Low complexity" evidence="16">
    <location>
        <begin position="408"/>
        <end position="425"/>
    </location>
</feature>
<dbReference type="InterPro" id="IPR044492">
    <property type="entry name" value="P_typ_ATPase_HD_dom"/>
</dbReference>
<evidence type="ECO:0000259" key="18">
    <source>
        <dbReference type="SMART" id="SM00831"/>
    </source>
</evidence>
<dbReference type="NCBIfam" id="TIGR01517">
    <property type="entry name" value="ATPase-IIB_Ca"/>
    <property type="match status" value="1"/>
</dbReference>
<dbReference type="InterPro" id="IPR004014">
    <property type="entry name" value="ATPase_P-typ_cation-transptr_N"/>
</dbReference>
<evidence type="ECO:0000256" key="8">
    <source>
        <dbReference type="ARBA" id="ARBA00022837"/>
    </source>
</evidence>
<evidence type="ECO:0000256" key="10">
    <source>
        <dbReference type="ARBA" id="ARBA00022842"/>
    </source>
</evidence>
<keyword evidence="12 17" id="KW-1133">Transmembrane helix</keyword>
<dbReference type="GO" id="GO:0012505">
    <property type="term" value="C:endomembrane system"/>
    <property type="evidence" value="ECO:0007669"/>
    <property type="project" value="UniProtKB-SubCell"/>
</dbReference>
<keyword evidence="5 17" id="KW-0812">Transmembrane</keyword>
<evidence type="ECO:0000256" key="13">
    <source>
        <dbReference type="ARBA" id="ARBA00023065"/>
    </source>
</evidence>
<evidence type="ECO:0000256" key="4">
    <source>
        <dbReference type="ARBA" id="ARBA00022568"/>
    </source>
</evidence>
<dbReference type="InterPro" id="IPR023298">
    <property type="entry name" value="ATPase_P-typ_TM_dom_sf"/>
</dbReference>
<dbReference type="InterPro" id="IPR008250">
    <property type="entry name" value="ATPase_P-typ_transduc_dom_A_sf"/>
</dbReference>
<dbReference type="NCBIfam" id="TIGR01494">
    <property type="entry name" value="ATPase_P-type"/>
    <property type="match status" value="2"/>
</dbReference>
<dbReference type="PROSITE" id="PS00154">
    <property type="entry name" value="ATPASE_E1_E2"/>
    <property type="match status" value="1"/>
</dbReference>
<evidence type="ECO:0000313" key="20">
    <source>
        <dbReference type="Proteomes" id="UP000789759"/>
    </source>
</evidence>
<feature type="region of interest" description="Disordered" evidence="16">
    <location>
        <begin position="600"/>
        <end position="622"/>
    </location>
</feature>
<dbReference type="SMART" id="SM00831">
    <property type="entry name" value="Cation_ATPase_N"/>
    <property type="match status" value="1"/>
</dbReference>